<dbReference type="InterPro" id="IPR020625">
    <property type="entry name" value="Schiff_base-form_aldolases_AS"/>
</dbReference>
<evidence type="ECO:0000313" key="3">
    <source>
        <dbReference type="EMBL" id="CUS51304.1"/>
    </source>
</evidence>
<dbReference type="SMART" id="SM01130">
    <property type="entry name" value="DHDPS"/>
    <property type="match status" value="1"/>
</dbReference>
<sequence length="306" mass="32837">MNPIQAGSNARNRFAGVFPANPTPVTDNGNIHEKGLRAVLEDNMAYGVHGFWVAGTSGEGPLLSDAQRDTVARIAGETTQGRALSIMHVGAITTHSAKKGAESAARGGCAAIACLPPFLIRASHSSIIDHYKAVADSAQGLPLFAYNLPQLTQVEFDRNLMESLCREVPSLIGLKHSAHDLSMIRHWLDMGLACFSGFGHLPLPALAMGAVGTVDAPLSLSPWLYVELYDAWKAGDLDTARAKQQEIQAIANLTSRYDAVSDVGKTILGQRLGIDCGRAILPNNRLTSDQRRDVIDTAKSMELFTH</sequence>
<dbReference type="GO" id="GO:0008840">
    <property type="term" value="F:4-hydroxy-tetrahydrodipicolinate synthase activity"/>
    <property type="evidence" value="ECO:0007669"/>
    <property type="project" value="UniProtKB-EC"/>
</dbReference>
<accession>A0A170PQZ8</accession>
<keyword evidence="1 3" id="KW-0456">Lyase</keyword>
<keyword evidence="2" id="KW-0704">Schiff base</keyword>
<dbReference type="PANTHER" id="PTHR12128">
    <property type="entry name" value="DIHYDRODIPICOLINATE SYNTHASE"/>
    <property type="match status" value="1"/>
</dbReference>
<dbReference type="CDD" id="cd00408">
    <property type="entry name" value="DHDPS-like"/>
    <property type="match status" value="1"/>
</dbReference>
<dbReference type="PROSITE" id="PS00666">
    <property type="entry name" value="DHDPS_2"/>
    <property type="match status" value="1"/>
</dbReference>
<dbReference type="InterPro" id="IPR013785">
    <property type="entry name" value="Aldolase_TIM"/>
</dbReference>
<dbReference type="EC" id="4.3.3.7" evidence="3"/>
<dbReference type="EMBL" id="CZRL01000059">
    <property type="protein sequence ID" value="CUS51304.1"/>
    <property type="molecule type" value="Genomic_DNA"/>
</dbReference>
<gene>
    <name evidence="3" type="ORF">MGWOODY_XGa336</name>
</gene>
<dbReference type="PANTHER" id="PTHR12128:SF66">
    <property type="entry name" value="4-HYDROXY-2-OXOGLUTARATE ALDOLASE, MITOCHONDRIAL"/>
    <property type="match status" value="1"/>
</dbReference>
<reference evidence="3" key="1">
    <citation type="submission" date="2015-10" db="EMBL/GenBank/DDBJ databases">
        <authorList>
            <person name="Gilbert D.G."/>
        </authorList>
    </citation>
    <scope>NUCLEOTIDE SEQUENCE</scope>
</reference>
<dbReference type="PRINTS" id="PR00146">
    <property type="entry name" value="DHPICSNTHASE"/>
</dbReference>
<evidence type="ECO:0000256" key="1">
    <source>
        <dbReference type="ARBA" id="ARBA00023239"/>
    </source>
</evidence>
<evidence type="ECO:0000256" key="2">
    <source>
        <dbReference type="ARBA" id="ARBA00023270"/>
    </source>
</evidence>
<dbReference type="InterPro" id="IPR002220">
    <property type="entry name" value="DapA-like"/>
</dbReference>
<dbReference type="Pfam" id="PF00701">
    <property type="entry name" value="DHDPS"/>
    <property type="match status" value="1"/>
</dbReference>
<dbReference type="SUPFAM" id="SSF51569">
    <property type="entry name" value="Aldolase"/>
    <property type="match status" value="1"/>
</dbReference>
<name>A0A170PQZ8_9ZZZZ</name>
<dbReference type="AlphaFoldDB" id="A0A170PQZ8"/>
<dbReference type="Gene3D" id="3.20.20.70">
    <property type="entry name" value="Aldolase class I"/>
    <property type="match status" value="1"/>
</dbReference>
<dbReference type="PIRSF" id="PIRSF001365">
    <property type="entry name" value="DHDPS"/>
    <property type="match status" value="1"/>
</dbReference>
<proteinExistence type="predicted"/>
<organism evidence="3">
    <name type="scientific">hydrothermal vent metagenome</name>
    <dbReference type="NCBI Taxonomy" id="652676"/>
    <lineage>
        <taxon>unclassified sequences</taxon>
        <taxon>metagenomes</taxon>
        <taxon>ecological metagenomes</taxon>
    </lineage>
</organism>
<protein>
    <submittedName>
        <fullName evidence="3">4-hydroxy-tetrahydrodipicolinate synthase</fullName>
        <ecNumber evidence="3">4.3.3.7</ecNumber>
    </submittedName>
</protein>
<dbReference type="GO" id="GO:0044281">
    <property type="term" value="P:small molecule metabolic process"/>
    <property type="evidence" value="ECO:0007669"/>
    <property type="project" value="UniProtKB-ARBA"/>
</dbReference>